<evidence type="ECO:0000313" key="3">
    <source>
        <dbReference type="Proteomes" id="UP001597145"/>
    </source>
</evidence>
<reference evidence="3" key="1">
    <citation type="journal article" date="2019" name="Int. J. Syst. Evol. Microbiol.">
        <title>The Global Catalogue of Microorganisms (GCM) 10K type strain sequencing project: providing services to taxonomists for standard genome sequencing and annotation.</title>
        <authorList>
            <consortium name="The Broad Institute Genomics Platform"/>
            <consortium name="The Broad Institute Genome Sequencing Center for Infectious Disease"/>
            <person name="Wu L."/>
            <person name="Ma J."/>
        </authorList>
    </citation>
    <scope>NUCLEOTIDE SEQUENCE [LARGE SCALE GENOMIC DNA]</scope>
    <source>
        <strain evidence="3">JCM 12165</strain>
    </source>
</reference>
<evidence type="ECO:0000313" key="2">
    <source>
        <dbReference type="EMBL" id="MFD1529095.1"/>
    </source>
</evidence>
<protein>
    <submittedName>
        <fullName evidence="2">Uncharacterized protein</fullName>
    </submittedName>
</protein>
<evidence type="ECO:0000256" key="1">
    <source>
        <dbReference type="SAM" id="MobiDB-lite"/>
    </source>
</evidence>
<organism evidence="2 3">
    <name type="scientific">Pseudonocardia aurantiaca</name>
    <dbReference type="NCBI Taxonomy" id="75290"/>
    <lineage>
        <taxon>Bacteria</taxon>
        <taxon>Bacillati</taxon>
        <taxon>Actinomycetota</taxon>
        <taxon>Actinomycetes</taxon>
        <taxon>Pseudonocardiales</taxon>
        <taxon>Pseudonocardiaceae</taxon>
        <taxon>Pseudonocardia</taxon>
    </lineage>
</organism>
<comment type="caution">
    <text evidence="2">The sequence shown here is derived from an EMBL/GenBank/DDBJ whole genome shotgun (WGS) entry which is preliminary data.</text>
</comment>
<proteinExistence type="predicted"/>
<dbReference type="EMBL" id="JBHUCP010000004">
    <property type="protein sequence ID" value="MFD1529095.1"/>
    <property type="molecule type" value="Genomic_DNA"/>
</dbReference>
<accession>A0ABW4FEG8</accession>
<sequence length="1136" mass="123152">MTDDVQHRAAPLPRCTPPTGAFGSARGLVRLAGNVVLACWHAETDTLPRVVPHEGDAGLVDLVLPVGVVSGWGETARVEVEVRTDPPEPGGPRRHSSDDGGGVEVLNRSTMAREVRRGSLLRGEPEVLDQRRHSVDLDRAVLDAGNDKTFYRLTVRGLRRDALVEYTVRATTPMVQGAAESAFALRASAPRFTASDVRAVRLPDGGQGEPELRHWTLMHSRSGGMDHVRVDFLSTILRDREDSRPPVRVRVGDDEFDLGADRNQARPGDPVLIPLLDRQLDAVLVSVPVPADGSHPAVTVHAPAWEPGSPVDLSADPPEPVWLMIVNYCIQGLNDLFGAPVDRYEPPRTYAGVTMRDEYGTWSSRPGSGEDADPDGYALTFEGHRYFGVPSMWAFNAPVLTMLAHDCPEEFREIRADVAERGVLVPVNAGFGAHRTPYYTAEANVEEIRRGHEVIGAFLPGSPADGLAVYYPDQRLYGGTPQEHEVFAANPGLVRYLVLDRSTLCHASGEDSGGLQNKFFPEAAPGFAGNRLLRDPRTGATILPIEDAVREAMVGGGDDEAARGKAARSLREILMQGLHRNSVETGNDSSPVLLVYGDDADKASGNGWFDGDYSGRPVHFNDKYQATLCWLRDHPWVRVVTVADPDVAAAKPVPLYSPLASATCPSVDPAGATERDRYGNLLHFDTWEQQWAATRSLWLGTSLGELSRDVEDTLVGWPPKAAGFDVEPDQGMVDLAWMTFLALHHEMMWNKEPLEGGFVNKRCGVISPEDFVVAASLQLRNAHVYLAAAVWAGWARTAPDDRTHLNDGPLLPQVRAAGLGGADGLHWDRDLLPTDILYNREVLAVLDRNGGRVTHLFALDGRTGRAACVSGTPKVHQWTGPVPGRPTGDWLTCDGGVLENTVLTPNHLYVASDLIQAAPRVGLRREDRPRQPSPREWLYPDTFNEYVAAPDPAEPCVRYTYGPAVGPQPAGPVDDETFARACALDRAGKAAPVPGAATGVVWHEGPSFTKSFRLDGARLEVRYEDAPAGHLVGNEFCLDVRAALTTGAFQQRTSDPDWSAFRLTGPGGLHVTLTPGEGCRLTAPAFVHDVAGAAAQGIAEDWLRLHRVLTDAVELACPDGGAFAYTVDIVFTDYGA</sequence>
<keyword evidence="3" id="KW-1185">Reference proteome</keyword>
<name>A0ABW4FEG8_9PSEU</name>
<gene>
    <name evidence="2" type="ORF">ACFSCY_06550</name>
</gene>
<feature type="region of interest" description="Disordered" evidence="1">
    <location>
        <begin position="79"/>
        <end position="109"/>
    </location>
</feature>
<feature type="region of interest" description="Disordered" evidence="1">
    <location>
        <begin position="1"/>
        <end position="20"/>
    </location>
</feature>
<dbReference type="RefSeq" id="WP_343974998.1">
    <property type="nucleotide sequence ID" value="NZ_BAAAJG010000008.1"/>
</dbReference>
<dbReference type="Proteomes" id="UP001597145">
    <property type="component" value="Unassembled WGS sequence"/>
</dbReference>